<name>A0A094Q7K5_9ZZZZ</name>
<feature type="transmembrane region" description="Helical" evidence="1">
    <location>
        <begin position="149"/>
        <end position="174"/>
    </location>
</feature>
<keyword evidence="1" id="KW-0812">Transmembrane</keyword>
<evidence type="ECO:0000313" key="2">
    <source>
        <dbReference type="EMBL" id="KGA19377.1"/>
    </source>
</evidence>
<dbReference type="PANTHER" id="PTHR40078:SF1">
    <property type="entry name" value="INTEGRAL MEMBRANE PROTEIN"/>
    <property type="match status" value="1"/>
</dbReference>
<gene>
    <name evidence="2" type="ORF">GM50_5815</name>
</gene>
<dbReference type="PANTHER" id="PTHR40078">
    <property type="entry name" value="INTEGRAL MEMBRANE PROTEIN-RELATED"/>
    <property type="match status" value="1"/>
</dbReference>
<protein>
    <recommendedName>
        <fullName evidence="3">YitT family protein</fullName>
    </recommendedName>
</protein>
<accession>A0A094Q7K5</accession>
<evidence type="ECO:0000256" key="1">
    <source>
        <dbReference type="SAM" id="Phobius"/>
    </source>
</evidence>
<keyword evidence="1" id="KW-0472">Membrane</keyword>
<sequence length="245" mass="26036">MLSRADRYLGYPPLMSTSPKSILTRIQNFLKPHKTIPNTPWKADGRWDLSISRVSILFFGLIIFGIGDSLLIQANMGNAPWSVLAQGLAKTFASSIGLFTFIISAVVLLLWIPLRERPGFGTVSNIVLIAAAIQFGVDYIPQAPNSAIGLIYIFTGIALVGAGSSLYITCGLGPGPRDGLMTAIHHRSGIRVGRVRLAIEAIVLTLGALLGGKLGVGTALFALLIGQSIAIFLGIVARLTQNTAQ</sequence>
<keyword evidence="1" id="KW-1133">Transmembrane helix</keyword>
<feature type="transmembrane region" description="Helical" evidence="1">
    <location>
        <begin position="54"/>
        <end position="72"/>
    </location>
</feature>
<feature type="transmembrane region" description="Helical" evidence="1">
    <location>
        <begin position="218"/>
        <end position="239"/>
    </location>
</feature>
<reference evidence="2" key="1">
    <citation type="submission" date="2014-05" db="EMBL/GenBank/DDBJ databases">
        <title>Key roles for freshwater Actinobacteria revealed by deep metagenomic sequencing.</title>
        <authorList>
            <person name="Ghai R."/>
            <person name="Mizuno C.M."/>
            <person name="Picazo A."/>
            <person name="Camacho A."/>
            <person name="Rodriguez-Valera F."/>
        </authorList>
    </citation>
    <scope>NUCLEOTIDE SEQUENCE</scope>
</reference>
<dbReference type="Pfam" id="PF19700">
    <property type="entry name" value="DUF6198"/>
    <property type="match status" value="1"/>
</dbReference>
<proteinExistence type="predicted"/>
<comment type="caution">
    <text evidence="2">The sequence shown here is derived from an EMBL/GenBank/DDBJ whole genome shotgun (WGS) entry which is preliminary data.</text>
</comment>
<feature type="transmembrane region" description="Helical" evidence="1">
    <location>
        <begin position="195"/>
        <end position="212"/>
    </location>
</feature>
<feature type="transmembrane region" description="Helical" evidence="1">
    <location>
        <begin position="119"/>
        <end position="137"/>
    </location>
</feature>
<feature type="transmembrane region" description="Helical" evidence="1">
    <location>
        <begin position="92"/>
        <end position="112"/>
    </location>
</feature>
<dbReference type="EMBL" id="JNSK01000013">
    <property type="protein sequence ID" value="KGA19377.1"/>
    <property type="molecule type" value="Genomic_DNA"/>
</dbReference>
<evidence type="ECO:0008006" key="3">
    <source>
        <dbReference type="Google" id="ProtNLM"/>
    </source>
</evidence>
<dbReference type="InterPro" id="IPR038750">
    <property type="entry name" value="YczE/YyaS-like"/>
</dbReference>
<dbReference type="AlphaFoldDB" id="A0A094Q7K5"/>
<organism evidence="2">
    <name type="scientific">freshwater metagenome</name>
    <dbReference type="NCBI Taxonomy" id="449393"/>
    <lineage>
        <taxon>unclassified sequences</taxon>
        <taxon>metagenomes</taxon>
        <taxon>ecological metagenomes</taxon>
    </lineage>
</organism>